<dbReference type="GO" id="GO:0005975">
    <property type="term" value="P:carbohydrate metabolic process"/>
    <property type="evidence" value="ECO:0007669"/>
    <property type="project" value="InterPro"/>
</dbReference>
<evidence type="ECO:0000313" key="4">
    <source>
        <dbReference type="Proteomes" id="UP000249547"/>
    </source>
</evidence>
<evidence type="ECO:0000256" key="1">
    <source>
        <dbReference type="ARBA" id="ARBA00006865"/>
    </source>
</evidence>
<dbReference type="Pfam" id="PF00722">
    <property type="entry name" value="Glyco_hydro_16"/>
    <property type="match status" value="1"/>
</dbReference>
<keyword evidence="4" id="KW-1185">Reference proteome</keyword>
<dbReference type="Gene3D" id="2.60.120.200">
    <property type="match status" value="1"/>
</dbReference>
<dbReference type="SUPFAM" id="SSF49899">
    <property type="entry name" value="Concanavalin A-like lectins/glucanases"/>
    <property type="match status" value="1"/>
</dbReference>
<protein>
    <submittedName>
        <fullName evidence="3">Glycosyl hydrolase family 16</fullName>
    </submittedName>
</protein>
<keyword evidence="3" id="KW-0378">Hydrolase</keyword>
<evidence type="ECO:0000313" key="3">
    <source>
        <dbReference type="EMBL" id="RAI99724.1"/>
    </source>
</evidence>
<accession>A0A327Q6W6</accession>
<gene>
    <name evidence="3" type="ORF">LX64_04275</name>
</gene>
<comment type="caution">
    <text evidence="3">The sequence shown here is derived from an EMBL/GenBank/DDBJ whole genome shotgun (WGS) entry which is preliminary data.</text>
</comment>
<dbReference type="OrthoDB" id="9809583at2"/>
<dbReference type="PANTHER" id="PTHR10963">
    <property type="entry name" value="GLYCOSYL HYDROLASE-RELATED"/>
    <property type="match status" value="1"/>
</dbReference>
<proteinExistence type="inferred from homology"/>
<feature type="domain" description="GH16" evidence="2">
    <location>
        <begin position="20"/>
        <end position="260"/>
    </location>
</feature>
<organism evidence="3 4">
    <name type="scientific">Chitinophaga skermanii</name>
    <dbReference type="NCBI Taxonomy" id="331697"/>
    <lineage>
        <taxon>Bacteria</taxon>
        <taxon>Pseudomonadati</taxon>
        <taxon>Bacteroidota</taxon>
        <taxon>Chitinophagia</taxon>
        <taxon>Chitinophagales</taxon>
        <taxon>Chitinophagaceae</taxon>
        <taxon>Chitinophaga</taxon>
    </lineage>
</organism>
<dbReference type="RefSeq" id="WP_111599684.1">
    <property type="nucleotide sequence ID" value="NZ_QLLL01000009.1"/>
</dbReference>
<dbReference type="AlphaFoldDB" id="A0A327Q6W6"/>
<dbReference type="PANTHER" id="PTHR10963:SF55">
    <property type="entry name" value="GLYCOSIDE HYDROLASE FAMILY 16 PROTEIN"/>
    <property type="match status" value="1"/>
</dbReference>
<dbReference type="InterPro" id="IPR000757">
    <property type="entry name" value="Beta-glucanase-like"/>
</dbReference>
<dbReference type="Proteomes" id="UP000249547">
    <property type="component" value="Unassembled WGS sequence"/>
</dbReference>
<dbReference type="InterPro" id="IPR013320">
    <property type="entry name" value="ConA-like_dom_sf"/>
</dbReference>
<dbReference type="GO" id="GO:0004553">
    <property type="term" value="F:hydrolase activity, hydrolyzing O-glycosyl compounds"/>
    <property type="evidence" value="ECO:0007669"/>
    <property type="project" value="InterPro"/>
</dbReference>
<name>A0A327Q6W6_9BACT</name>
<dbReference type="InterPro" id="IPR050546">
    <property type="entry name" value="Glycosyl_Hydrlase_16"/>
</dbReference>
<reference evidence="3 4" key="1">
    <citation type="submission" date="2018-06" db="EMBL/GenBank/DDBJ databases">
        <title>Genomic Encyclopedia of Archaeal and Bacterial Type Strains, Phase II (KMG-II): from individual species to whole genera.</title>
        <authorList>
            <person name="Goeker M."/>
        </authorList>
    </citation>
    <scope>NUCLEOTIDE SEQUENCE [LARGE SCALE GENOMIC DNA]</scope>
    <source>
        <strain evidence="3 4">DSM 23857</strain>
    </source>
</reference>
<dbReference type="EMBL" id="QLLL01000009">
    <property type="protein sequence ID" value="RAI99724.1"/>
    <property type="molecule type" value="Genomic_DNA"/>
</dbReference>
<dbReference type="PROSITE" id="PS51762">
    <property type="entry name" value="GH16_2"/>
    <property type="match status" value="1"/>
</dbReference>
<evidence type="ECO:0000259" key="2">
    <source>
        <dbReference type="PROSITE" id="PS51762"/>
    </source>
</evidence>
<dbReference type="CDD" id="cd08023">
    <property type="entry name" value="GH16_laminarinase_like"/>
    <property type="match status" value="1"/>
</dbReference>
<comment type="similarity">
    <text evidence="1">Belongs to the glycosyl hydrolase 16 family.</text>
</comment>
<sequence>MQKLLGLALFTCLFACNKAQHPATEKGPKLVWSDEFDKNGAPDPTKWAFQVAGNGFGNNELQFYTNQNAWVENGKLIIEARKEKHENREYTSAKLWTKNIATWQYGKILVRAKLPAGRGTWPAIWMLPNKDNMKWPDDGEIDIMEAVGYEPGKVYGSVHTKTYNHVINTQKTGMQPVPTSATGFHEYGVEWTKDSIHFSVDKQVYYKFGNEKTGKNEWPFDEKFYLILNLAVGGNWGGAKGVDDTIFPVRMEVDYVRVYQ</sequence>